<dbReference type="SUPFAM" id="SSF52833">
    <property type="entry name" value="Thioredoxin-like"/>
    <property type="match status" value="1"/>
</dbReference>
<gene>
    <name evidence="2" type="ORF">SAMN05444380_101108</name>
</gene>
<name>A0A1I1UT15_9BACT</name>
<dbReference type="GO" id="GO:0016491">
    <property type="term" value="F:oxidoreductase activity"/>
    <property type="evidence" value="ECO:0007669"/>
    <property type="project" value="InterPro"/>
</dbReference>
<dbReference type="eggNOG" id="COG0526">
    <property type="taxonomic scope" value="Bacteria"/>
</dbReference>
<dbReference type="InterPro" id="IPR050553">
    <property type="entry name" value="Thioredoxin_ResA/DsbE_sf"/>
</dbReference>
<dbReference type="PROSITE" id="PS51352">
    <property type="entry name" value="THIOREDOXIN_2"/>
    <property type="match status" value="1"/>
</dbReference>
<dbReference type="GO" id="GO:0016209">
    <property type="term" value="F:antioxidant activity"/>
    <property type="evidence" value="ECO:0007669"/>
    <property type="project" value="InterPro"/>
</dbReference>
<dbReference type="InParanoid" id="A0A1I1UT15"/>
<organism evidence="2 3">
    <name type="scientific">Thermophagus xiamenensis</name>
    <dbReference type="NCBI Taxonomy" id="385682"/>
    <lineage>
        <taxon>Bacteria</taxon>
        <taxon>Pseudomonadati</taxon>
        <taxon>Bacteroidota</taxon>
        <taxon>Bacteroidia</taxon>
        <taxon>Marinilabiliales</taxon>
        <taxon>Marinilabiliaceae</taxon>
        <taxon>Thermophagus</taxon>
    </lineage>
</organism>
<accession>A0A1I1UT15</accession>
<protein>
    <submittedName>
        <fullName evidence="2">Peroxiredoxin</fullName>
    </submittedName>
</protein>
<dbReference type="EMBL" id="FONA01000001">
    <property type="protein sequence ID" value="SFD71130.1"/>
    <property type="molecule type" value="Genomic_DNA"/>
</dbReference>
<reference evidence="2 3" key="1">
    <citation type="submission" date="2016-10" db="EMBL/GenBank/DDBJ databases">
        <authorList>
            <person name="de Groot N.N."/>
        </authorList>
    </citation>
    <scope>NUCLEOTIDE SEQUENCE [LARGE SCALE GENOMIC DNA]</scope>
    <source>
        <strain evidence="2 3">DSM 19012</strain>
    </source>
</reference>
<evidence type="ECO:0000313" key="2">
    <source>
        <dbReference type="EMBL" id="SFD71130.1"/>
    </source>
</evidence>
<dbReference type="Pfam" id="PF00578">
    <property type="entry name" value="AhpC-TSA"/>
    <property type="match status" value="1"/>
</dbReference>
<evidence type="ECO:0000313" key="3">
    <source>
        <dbReference type="Proteomes" id="UP000181976"/>
    </source>
</evidence>
<dbReference type="PANTHER" id="PTHR42852:SF17">
    <property type="entry name" value="THIOREDOXIN-LIKE PROTEIN HI_1115"/>
    <property type="match status" value="1"/>
</dbReference>
<dbReference type="InterPro" id="IPR036249">
    <property type="entry name" value="Thioredoxin-like_sf"/>
</dbReference>
<proteinExistence type="predicted"/>
<dbReference type="Gene3D" id="3.40.30.10">
    <property type="entry name" value="Glutaredoxin"/>
    <property type="match status" value="1"/>
</dbReference>
<dbReference type="AlphaFoldDB" id="A0A1I1UT15"/>
<dbReference type="RefSeq" id="WP_010526983.1">
    <property type="nucleotide sequence ID" value="NZ_AFSL01000024.1"/>
</dbReference>
<feature type="domain" description="Thioredoxin" evidence="1">
    <location>
        <begin position="323"/>
        <end position="463"/>
    </location>
</feature>
<dbReference type="STRING" id="385682.SAMN05444380_101108"/>
<dbReference type="Proteomes" id="UP000181976">
    <property type="component" value="Unassembled WGS sequence"/>
</dbReference>
<dbReference type="PANTHER" id="PTHR42852">
    <property type="entry name" value="THIOL:DISULFIDE INTERCHANGE PROTEIN DSBE"/>
    <property type="match status" value="1"/>
</dbReference>
<evidence type="ECO:0000259" key="1">
    <source>
        <dbReference type="PROSITE" id="PS51352"/>
    </source>
</evidence>
<sequence length="482" mass="56308">MKRSKVIPIIVLVCIYTSVLYGQNQTVRIYGSAPEYKNYALVFEHFQNFINQEQSELFTLEINEQGTFDYTFPLNVTTYAFADIGQFRAYIYLVPGKEYHIKLPPFRPLSQAQKLNPFFQPEPIVIGILNESSEGLNARIRDFDHVLGNKLRNYAVKLITTKNKNLAKAIIDSLETEFPNGSEFFRMHKHFSYTSLALLASRNKEQDVVQKYFSQFPVFYNLPAYWISFKEVFAGYCHTFFNKYHFQTTITYGSIVDSIQSSPFFQRPDLAEMLALWIIYESYHENLLAPKTALQLFQQAANKTNIEPIKDIASTLYNRMKILMVGESAPNFKLPDFSGTEKSLNDFKGKFVYLNFIHTDNYACRKDMKLLKKIHDKFYRDLEIVSIVIDENYEKASQFLNENKNNFNWNFLYIAMQGEIINNYNVQAVPLYYLINPDGKFVLVPAPAPEENFQEVFISEYNKWRRLQLRKPSSSQKTLFGK</sequence>
<dbReference type="CDD" id="cd02966">
    <property type="entry name" value="TlpA_like_family"/>
    <property type="match status" value="1"/>
</dbReference>
<keyword evidence="3" id="KW-1185">Reference proteome</keyword>
<dbReference type="InterPro" id="IPR013766">
    <property type="entry name" value="Thioredoxin_domain"/>
</dbReference>
<dbReference type="OrthoDB" id="1097547at2"/>
<dbReference type="InterPro" id="IPR000866">
    <property type="entry name" value="AhpC/TSA"/>
</dbReference>